<sequence length="507" mass="53075">MTRVELVLTDTRLWARSDSTHWDGVPSVLPTSDGAGLVAGAPLQATSPAVSVVELLDADRIAFPAPAAPPTPAEGLAVVFDTALAGLRLAAPCEQLTVFCPSSWGERRRAVLEAAGRRVAARVRIDSLATRATALYPDPGQQQRIVVLEVATLSTTATVIGRSRDETWVQACEFEPNLGADELTGAAGAAAVAALMSRLLDGLVPNYVLALGLSDAERLEAVRLGVSGCCGVPVDVRPVPVPDLIHGVVSRNSVRPASGPPVPMDPGGSLRDRARQSRKHGPAGRTSGVEPDSSGPRRGSDRNSQLSGYGVDMVHGTGGRGSGQSRLRWVVAAAVVLVAAVVVGAVLLGHRGGDANSGATASPVSDSDTVRTAGRVEFPVPARWQVTTPAADRTEMQPAGDAHQRITVAQTALKPGASVEDVANSLAAQLRAQPAGQVSELDREAVFADRPGLSYQQFRTDGTTIYWHVMVDQGMQVSVGCQYPNEQWPRISAVCERVVAGLRITPQ</sequence>
<evidence type="ECO:0000313" key="4">
    <source>
        <dbReference type="Proteomes" id="UP000279275"/>
    </source>
</evidence>
<dbReference type="EMBL" id="RFFH01000006">
    <property type="protein sequence ID" value="RMI31836.1"/>
    <property type="molecule type" value="Genomic_DNA"/>
</dbReference>
<keyword evidence="4" id="KW-1185">Reference proteome</keyword>
<dbReference type="InterPro" id="IPR023840">
    <property type="entry name" value="T7SS_Rv3446c"/>
</dbReference>
<keyword evidence="2" id="KW-0812">Transmembrane</keyword>
<organism evidence="3 4">
    <name type="scientific">Nocardia stercoris</name>
    <dbReference type="NCBI Taxonomy" id="2483361"/>
    <lineage>
        <taxon>Bacteria</taxon>
        <taxon>Bacillati</taxon>
        <taxon>Actinomycetota</taxon>
        <taxon>Actinomycetes</taxon>
        <taxon>Mycobacteriales</taxon>
        <taxon>Nocardiaceae</taxon>
        <taxon>Nocardia</taxon>
    </lineage>
</organism>
<comment type="caution">
    <text evidence="3">The sequence shown here is derived from an EMBL/GenBank/DDBJ whole genome shotgun (WGS) entry which is preliminary data.</text>
</comment>
<feature type="transmembrane region" description="Helical" evidence="2">
    <location>
        <begin position="329"/>
        <end position="348"/>
    </location>
</feature>
<dbReference type="AlphaFoldDB" id="A0A3M2L4D3"/>
<keyword evidence="2" id="KW-0472">Membrane</keyword>
<dbReference type="RefSeq" id="WP_122188968.1">
    <property type="nucleotide sequence ID" value="NZ_RFFH01000006.1"/>
</dbReference>
<name>A0A3M2L4D3_9NOCA</name>
<feature type="region of interest" description="Disordered" evidence="1">
    <location>
        <begin position="252"/>
        <end position="323"/>
    </location>
</feature>
<dbReference type="Proteomes" id="UP000279275">
    <property type="component" value="Unassembled WGS sequence"/>
</dbReference>
<evidence type="ECO:0000256" key="2">
    <source>
        <dbReference type="SAM" id="Phobius"/>
    </source>
</evidence>
<protein>
    <submittedName>
        <fullName evidence="3">Type VII secretion-associated protein</fullName>
    </submittedName>
</protein>
<accession>A0A3M2L4D3</accession>
<keyword evidence="2" id="KW-1133">Transmembrane helix</keyword>
<dbReference type="OrthoDB" id="4412823at2"/>
<evidence type="ECO:0000256" key="1">
    <source>
        <dbReference type="SAM" id="MobiDB-lite"/>
    </source>
</evidence>
<dbReference type="NCBIfam" id="TIGR03931">
    <property type="entry name" value="T7SS_Rv3446c"/>
    <property type="match status" value="1"/>
</dbReference>
<gene>
    <name evidence="3" type="ORF">EBN03_16810</name>
</gene>
<evidence type="ECO:0000313" key="3">
    <source>
        <dbReference type="EMBL" id="RMI31836.1"/>
    </source>
</evidence>
<reference evidence="3 4" key="1">
    <citation type="submission" date="2018-10" db="EMBL/GenBank/DDBJ databases">
        <title>Isolation from cow dung.</title>
        <authorList>
            <person name="Ling L."/>
        </authorList>
    </citation>
    <scope>NUCLEOTIDE SEQUENCE [LARGE SCALE GENOMIC DNA]</scope>
    <source>
        <strain evidence="3 4">NEAU-LL90</strain>
    </source>
</reference>
<proteinExistence type="predicted"/>